<reference evidence="2 3" key="1">
    <citation type="submission" date="2023-11" db="EMBL/GenBank/DDBJ databases">
        <title>Draft genome of Azohydromonas lata strain H1 (DSM1123), a polyhydroxyalkanoate producer.</title>
        <authorList>
            <person name="Traversa D."/>
            <person name="D'Addabbo P."/>
            <person name="Pazzani C."/>
            <person name="Manzari C."/>
            <person name="Chiara M."/>
            <person name="Scrascia M."/>
        </authorList>
    </citation>
    <scope>NUCLEOTIDE SEQUENCE [LARGE SCALE GENOMIC DNA]</scope>
    <source>
        <strain evidence="2 3">H1</strain>
    </source>
</reference>
<sequence>MKQTLTAAALLAACSAFAGDVYMGAGLPGIQLGYAQPLSDSFTLRADFSTLGRLHRTRSDNNLDYDTKLKVDRLGLFADWFFSGNWRAVGGLTLNRARADLRGSGNGSTITIGNTTYVAGPGEGFDVDVKFPRAMPYLGLGYGHKGQAVKGWKMAFDAGLAFGKPRVSGTVRGALLSQAVSQADIDRELADIRDDANKLKGIPQLSLSVSYRF</sequence>
<evidence type="ECO:0008006" key="4">
    <source>
        <dbReference type="Google" id="ProtNLM"/>
    </source>
</evidence>
<proteinExistence type="predicted"/>
<gene>
    <name evidence="2" type="ORF">SM757_03380</name>
</gene>
<dbReference type="Gene3D" id="2.40.160.170">
    <property type="match status" value="1"/>
</dbReference>
<name>A0ABU5I932_9BURK</name>
<feature type="signal peptide" evidence="1">
    <location>
        <begin position="1"/>
        <end position="18"/>
    </location>
</feature>
<accession>A0ABU5I932</accession>
<evidence type="ECO:0000256" key="1">
    <source>
        <dbReference type="SAM" id="SignalP"/>
    </source>
</evidence>
<dbReference type="RefSeq" id="WP_322464359.1">
    <property type="nucleotide sequence ID" value="NZ_JAXOJX010000002.1"/>
</dbReference>
<organism evidence="2 3">
    <name type="scientific">Azohydromonas lata</name>
    <dbReference type="NCBI Taxonomy" id="45677"/>
    <lineage>
        <taxon>Bacteria</taxon>
        <taxon>Pseudomonadati</taxon>
        <taxon>Pseudomonadota</taxon>
        <taxon>Betaproteobacteria</taxon>
        <taxon>Burkholderiales</taxon>
        <taxon>Sphaerotilaceae</taxon>
        <taxon>Azohydromonas</taxon>
    </lineage>
</organism>
<comment type="caution">
    <text evidence="2">The sequence shown here is derived from an EMBL/GenBank/DDBJ whole genome shotgun (WGS) entry which is preliminary data.</text>
</comment>
<keyword evidence="1" id="KW-0732">Signal</keyword>
<dbReference type="Proteomes" id="UP001293718">
    <property type="component" value="Unassembled WGS sequence"/>
</dbReference>
<feature type="chain" id="PRO_5045648823" description="Outer membrane protein" evidence="1">
    <location>
        <begin position="19"/>
        <end position="213"/>
    </location>
</feature>
<dbReference type="EMBL" id="JAXOJX010000002">
    <property type="protein sequence ID" value="MDZ5455608.1"/>
    <property type="molecule type" value="Genomic_DNA"/>
</dbReference>
<keyword evidence="3" id="KW-1185">Reference proteome</keyword>
<evidence type="ECO:0000313" key="3">
    <source>
        <dbReference type="Proteomes" id="UP001293718"/>
    </source>
</evidence>
<evidence type="ECO:0000313" key="2">
    <source>
        <dbReference type="EMBL" id="MDZ5455608.1"/>
    </source>
</evidence>
<protein>
    <recommendedName>
        <fullName evidence="4">Outer membrane protein</fullName>
    </recommendedName>
</protein>